<keyword evidence="2" id="KW-1185">Reference proteome</keyword>
<comment type="caution">
    <text evidence="1">The sequence shown here is derived from an EMBL/GenBank/DDBJ whole genome shotgun (WGS) entry which is preliminary data.</text>
</comment>
<accession>A0A9W9ZWV2</accession>
<evidence type="ECO:0000313" key="1">
    <source>
        <dbReference type="EMBL" id="KAJ7389362.1"/>
    </source>
</evidence>
<evidence type="ECO:0000313" key="2">
    <source>
        <dbReference type="Proteomes" id="UP001163046"/>
    </source>
</evidence>
<name>A0A9W9ZWV2_9CNID</name>
<dbReference type="AlphaFoldDB" id="A0A9W9ZWV2"/>
<reference evidence="1" key="1">
    <citation type="submission" date="2023-01" db="EMBL/GenBank/DDBJ databases">
        <title>Genome assembly of the deep-sea coral Lophelia pertusa.</title>
        <authorList>
            <person name="Herrera S."/>
            <person name="Cordes E."/>
        </authorList>
    </citation>
    <scope>NUCLEOTIDE SEQUENCE</scope>
    <source>
        <strain evidence="1">USNM1676648</strain>
        <tissue evidence="1">Polyp</tissue>
    </source>
</reference>
<proteinExistence type="predicted"/>
<dbReference type="OrthoDB" id="6160481at2759"/>
<protein>
    <submittedName>
        <fullName evidence="1">Uncharacterized protein</fullName>
    </submittedName>
</protein>
<dbReference type="Proteomes" id="UP001163046">
    <property type="component" value="Unassembled WGS sequence"/>
</dbReference>
<organism evidence="1 2">
    <name type="scientific">Desmophyllum pertusum</name>
    <dbReference type="NCBI Taxonomy" id="174260"/>
    <lineage>
        <taxon>Eukaryota</taxon>
        <taxon>Metazoa</taxon>
        <taxon>Cnidaria</taxon>
        <taxon>Anthozoa</taxon>
        <taxon>Hexacorallia</taxon>
        <taxon>Scleractinia</taxon>
        <taxon>Caryophylliina</taxon>
        <taxon>Caryophylliidae</taxon>
        <taxon>Desmophyllum</taxon>
    </lineage>
</organism>
<dbReference type="EMBL" id="MU825435">
    <property type="protein sequence ID" value="KAJ7389362.1"/>
    <property type="molecule type" value="Genomic_DNA"/>
</dbReference>
<gene>
    <name evidence="1" type="ORF">OS493_032219</name>
</gene>
<sequence>MTNDRNKYICPQGSHRADKERQRYYITVNATNGAGVVTSLTSDGVTVDETPPTSGTVIDGSVLDVDYLNGEQDVSARWFNLKTWSLVSSLTRLLCATQGTCLSAHNPSLEWDRLRMLLSQD</sequence>